<feature type="binding site" evidence="3">
    <location>
        <position position="89"/>
    </location>
    <ligand>
        <name>ATP</name>
        <dbReference type="ChEBI" id="CHEBI:30616"/>
    </ligand>
</feature>
<feature type="domain" description="Protein kinase" evidence="6">
    <location>
        <begin position="50"/>
        <end position="447"/>
    </location>
</feature>
<evidence type="ECO:0000256" key="5">
    <source>
        <dbReference type="SAM" id="MobiDB-lite"/>
    </source>
</evidence>
<dbReference type="OrthoDB" id="4062651at2759"/>
<dbReference type="SUPFAM" id="SSF56112">
    <property type="entry name" value="Protein kinase-like (PK-like)"/>
    <property type="match status" value="1"/>
</dbReference>
<keyword evidence="8" id="KW-1185">Reference proteome</keyword>
<feature type="compositionally biased region" description="Basic residues" evidence="5">
    <location>
        <begin position="383"/>
        <end position="392"/>
    </location>
</feature>
<evidence type="ECO:0000259" key="6">
    <source>
        <dbReference type="PROSITE" id="PS50011"/>
    </source>
</evidence>
<proteinExistence type="inferred from homology"/>
<dbReference type="PANTHER" id="PTHR44329:SF214">
    <property type="entry name" value="PROTEIN KINASE DOMAIN-CONTAINING PROTEIN"/>
    <property type="match status" value="1"/>
</dbReference>
<evidence type="ECO:0000313" key="8">
    <source>
        <dbReference type="Proteomes" id="UP000242474"/>
    </source>
</evidence>
<dbReference type="EMBL" id="KZ303543">
    <property type="protein sequence ID" value="PIA13238.1"/>
    <property type="molecule type" value="Genomic_DNA"/>
</dbReference>
<gene>
    <name evidence="7" type="ORF">COEREDRAFT_11665</name>
</gene>
<dbReference type="GO" id="GO:0005524">
    <property type="term" value="F:ATP binding"/>
    <property type="evidence" value="ECO:0007669"/>
    <property type="project" value="UniProtKB-UniRule"/>
</dbReference>
<organism evidence="7 8">
    <name type="scientific">Coemansia reversa (strain ATCC 12441 / NRRL 1564)</name>
    <dbReference type="NCBI Taxonomy" id="763665"/>
    <lineage>
        <taxon>Eukaryota</taxon>
        <taxon>Fungi</taxon>
        <taxon>Fungi incertae sedis</taxon>
        <taxon>Zoopagomycota</taxon>
        <taxon>Kickxellomycotina</taxon>
        <taxon>Kickxellomycetes</taxon>
        <taxon>Kickxellales</taxon>
        <taxon>Kickxellaceae</taxon>
        <taxon>Coemansia</taxon>
    </lineage>
</organism>
<dbReference type="PANTHER" id="PTHR44329">
    <property type="entry name" value="SERINE/THREONINE-PROTEIN KINASE TNNI3K-RELATED"/>
    <property type="match status" value="1"/>
</dbReference>
<accession>A0A2G5B2J1</accession>
<dbReference type="CDD" id="cd00180">
    <property type="entry name" value="PKc"/>
    <property type="match status" value="1"/>
</dbReference>
<dbReference type="InterPro" id="IPR008271">
    <property type="entry name" value="Ser/Thr_kinase_AS"/>
</dbReference>
<dbReference type="Proteomes" id="UP000242474">
    <property type="component" value="Unassembled WGS sequence"/>
</dbReference>
<protein>
    <submittedName>
        <fullName evidence="7">Kinase-like protein</fullName>
    </submittedName>
</protein>
<keyword evidence="7" id="KW-0418">Kinase</keyword>
<dbReference type="SMART" id="SM00220">
    <property type="entry name" value="S_TKc"/>
    <property type="match status" value="1"/>
</dbReference>
<sequence>MGNATVATVNGAGLPQLDINRCVPPTAPLLLATSEKLAPVEARNGATVYAQRAKVIGAGQYATVCMGTIEFPAIPGSTQSPRREACAIKIPHADNLDARELGLIEAAALWQAGSAPQTVGCYGLINLQDADDSKSGCEVSLWPAVASRAIAGDGEWGLVLEYCERGSCWSYMTEYRMSMDAELFCAWARQLAMALVALKAAGMAHMDIKGHNMLLSCDGRIRLADFTAASFSSQALEAMNLACSEFEPMSYPPYTDFSGTIPYSAPEALASGVPGKLHTNDELHKMDIYSLGVALYSMFVSGREPYAAVKSAVEQMLLASKGAFWEWEERHYLATLQSAAETAPSTPVDVRPTAGYTDVRTPPSPSQHSHPLSRSLSLGPKPLTRRRTLKSRKAAPREFRRFLSGDLLPVKVEVLLRDMVNPDPLQRPDAAEILRILDNIEADIFEP</sequence>
<keyword evidence="4" id="KW-0723">Serine/threonine-protein kinase</keyword>
<dbReference type="GO" id="GO:0004674">
    <property type="term" value="F:protein serine/threonine kinase activity"/>
    <property type="evidence" value="ECO:0007669"/>
    <property type="project" value="UniProtKB-KW"/>
</dbReference>
<keyword evidence="2 3" id="KW-0067">ATP-binding</keyword>
<keyword evidence="7" id="KW-0808">Transferase</keyword>
<keyword evidence="1 3" id="KW-0547">Nucleotide-binding</keyword>
<feature type="region of interest" description="Disordered" evidence="5">
    <location>
        <begin position="339"/>
        <end position="392"/>
    </location>
</feature>
<dbReference type="PROSITE" id="PS00107">
    <property type="entry name" value="PROTEIN_KINASE_ATP"/>
    <property type="match status" value="1"/>
</dbReference>
<reference evidence="7 8" key="1">
    <citation type="journal article" date="2015" name="Genome Biol. Evol.">
        <title>Phylogenomic analyses indicate that early fungi evolved digesting cell walls of algal ancestors of land plants.</title>
        <authorList>
            <person name="Chang Y."/>
            <person name="Wang S."/>
            <person name="Sekimoto S."/>
            <person name="Aerts A.L."/>
            <person name="Choi C."/>
            <person name="Clum A."/>
            <person name="LaButti K.M."/>
            <person name="Lindquist E.A."/>
            <person name="Yee Ngan C."/>
            <person name="Ohm R.A."/>
            <person name="Salamov A.A."/>
            <person name="Grigoriev I.V."/>
            <person name="Spatafora J.W."/>
            <person name="Berbee M.L."/>
        </authorList>
    </citation>
    <scope>NUCLEOTIDE SEQUENCE [LARGE SCALE GENOMIC DNA]</scope>
    <source>
        <strain evidence="7 8">NRRL 1564</strain>
    </source>
</reference>
<dbReference type="InterPro" id="IPR051681">
    <property type="entry name" value="Ser/Thr_Kinases-Pseudokinases"/>
</dbReference>
<feature type="compositionally biased region" description="Low complexity" evidence="5">
    <location>
        <begin position="366"/>
        <end position="380"/>
    </location>
</feature>
<dbReference type="PROSITE" id="PS00108">
    <property type="entry name" value="PROTEIN_KINASE_ST"/>
    <property type="match status" value="1"/>
</dbReference>
<dbReference type="STRING" id="763665.A0A2G5B2J1"/>
<evidence type="ECO:0000256" key="1">
    <source>
        <dbReference type="ARBA" id="ARBA00022741"/>
    </source>
</evidence>
<dbReference type="AlphaFoldDB" id="A0A2G5B2J1"/>
<dbReference type="InterPro" id="IPR017441">
    <property type="entry name" value="Protein_kinase_ATP_BS"/>
</dbReference>
<comment type="similarity">
    <text evidence="4">Belongs to the protein kinase superfamily.</text>
</comment>
<name>A0A2G5B2J1_COERN</name>
<dbReference type="Pfam" id="PF00069">
    <property type="entry name" value="Pkinase"/>
    <property type="match status" value="1"/>
</dbReference>
<dbReference type="PROSITE" id="PS50011">
    <property type="entry name" value="PROTEIN_KINASE_DOM"/>
    <property type="match status" value="1"/>
</dbReference>
<dbReference type="Gene3D" id="1.10.510.10">
    <property type="entry name" value="Transferase(Phosphotransferase) domain 1"/>
    <property type="match status" value="1"/>
</dbReference>
<evidence type="ECO:0000256" key="2">
    <source>
        <dbReference type="ARBA" id="ARBA00022840"/>
    </source>
</evidence>
<evidence type="ECO:0000313" key="7">
    <source>
        <dbReference type="EMBL" id="PIA13238.1"/>
    </source>
</evidence>
<evidence type="ECO:0000256" key="4">
    <source>
        <dbReference type="RuleBase" id="RU000304"/>
    </source>
</evidence>
<dbReference type="InterPro" id="IPR011009">
    <property type="entry name" value="Kinase-like_dom_sf"/>
</dbReference>
<evidence type="ECO:0000256" key="3">
    <source>
        <dbReference type="PROSITE-ProRule" id="PRU10141"/>
    </source>
</evidence>
<dbReference type="InterPro" id="IPR000719">
    <property type="entry name" value="Prot_kinase_dom"/>
</dbReference>